<evidence type="ECO:0000256" key="1">
    <source>
        <dbReference type="ARBA" id="ARBA00009374"/>
    </source>
</evidence>
<organism evidence="5">
    <name type="scientific">Zea mays</name>
    <name type="common">Maize</name>
    <dbReference type="NCBI Taxonomy" id="4577"/>
    <lineage>
        <taxon>Eukaryota</taxon>
        <taxon>Viridiplantae</taxon>
        <taxon>Streptophyta</taxon>
        <taxon>Embryophyta</taxon>
        <taxon>Tracheophyta</taxon>
        <taxon>Spermatophyta</taxon>
        <taxon>Magnoliopsida</taxon>
        <taxon>Liliopsida</taxon>
        <taxon>Poales</taxon>
        <taxon>Poaceae</taxon>
        <taxon>PACMAD clade</taxon>
        <taxon>Panicoideae</taxon>
        <taxon>Andropogonodae</taxon>
        <taxon>Andropogoneae</taxon>
        <taxon>Tripsacinae</taxon>
        <taxon>Zea</taxon>
    </lineage>
</organism>
<dbReference type="Proteomes" id="UP000007305">
    <property type="component" value="Chromosome 7"/>
</dbReference>
<dbReference type="EnsemblPlants" id="Zm00001eb313760_T001">
    <property type="protein sequence ID" value="Zm00001eb313760_P001"/>
    <property type="gene ID" value="Zm00001eb313760"/>
</dbReference>
<dbReference type="OMA" id="HRRGPCG"/>
<dbReference type="InterPro" id="IPR044181">
    <property type="entry name" value="FLZ17/18"/>
</dbReference>
<evidence type="ECO:0000313" key="6">
    <source>
        <dbReference type="EnsemblPlants" id="Zm00001eb313760_P001"/>
    </source>
</evidence>
<feature type="zinc finger region" description="FLZ-type" evidence="3">
    <location>
        <begin position="101"/>
        <end position="145"/>
    </location>
</feature>
<name>A0A1D6I4U4_MAIZE</name>
<evidence type="ECO:0000313" key="7">
    <source>
        <dbReference type="Proteomes" id="UP000007305"/>
    </source>
</evidence>
<dbReference type="Pfam" id="PF04570">
    <property type="entry name" value="zf-FLZ"/>
    <property type="match status" value="1"/>
</dbReference>
<accession>A0A1D6I4U4</accession>
<evidence type="ECO:0000259" key="4">
    <source>
        <dbReference type="PROSITE" id="PS51795"/>
    </source>
</evidence>
<evidence type="ECO:0000256" key="2">
    <source>
        <dbReference type="ARBA" id="ARBA00022723"/>
    </source>
</evidence>
<evidence type="ECO:0000256" key="3">
    <source>
        <dbReference type="PROSITE-ProRule" id="PRU01131"/>
    </source>
</evidence>
<dbReference type="PANTHER" id="PTHR47847:SF2">
    <property type="entry name" value="FCS-LIKE ZINC FINGER 17-RELATED"/>
    <property type="match status" value="1"/>
</dbReference>
<reference evidence="6" key="2">
    <citation type="submission" date="2019-07" db="EMBL/GenBank/DDBJ databases">
        <authorList>
            <person name="Seetharam A."/>
            <person name="Woodhouse M."/>
            <person name="Cannon E."/>
        </authorList>
    </citation>
    <scope>NUCLEOTIDE SEQUENCE [LARGE SCALE GENOMIC DNA]</scope>
    <source>
        <strain evidence="6">cv. B73</strain>
    </source>
</reference>
<dbReference type="AlphaFoldDB" id="A0A1D6I4U4"/>
<evidence type="ECO:0000313" key="5">
    <source>
        <dbReference type="EMBL" id="ONM55163.1"/>
    </source>
</evidence>
<dbReference type="RefSeq" id="XP_020396648.1">
    <property type="nucleotide sequence ID" value="XM_020541059.2"/>
</dbReference>
<dbReference type="OrthoDB" id="1927223at2759"/>
<dbReference type="PROSITE" id="PS51795">
    <property type="entry name" value="ZF_FLZ"/>
    <property type="match status" value="1"/>
</dbReference>
<keyword evidence="2" id="KW-0479">Metal-binding</keyword>
<comment type="similarity">
    <text evidence="1">Belongs to the FLZ family.</text>
</comment>
<dbReference type="GeneID" id="109940794"/>
<reference evidence="5 7" key="1">
    <citation type="submission" date="2015-12" db="EMBL/GenBank/DDBJ databases">
        <title>Update maize B73 reference genome by single molecule sequencing technologies.</title>
        <authorList>
            <consortium name="Maize Genome Sequencing Project"/>
            <person name="Ware D."/>
        </authorList>
    </citation>
    <scope>NUCLEOTIDE SEQUENCE [LARGE SCALE GENOMIC DNA]</scope>
    <source>
        <strain evidence="7">cv. B73</strain>
        <tissue evidence="5">Seedling</tissue>
    </source>
</reference>
<dbReference type="ExpressionAtlas" id="A0A1D6I4U4">
    <property type="expression patterns" value="baseline and differential"/>
</dbReference>
<reference evidence="6" key="3">
    <citation type="submission" date="2021-05" db="UniProtKB">
        <authorList>
            <consortium name="EnsemblPlants"/>
        </authorList>
    </citation>
    <scope>IDENTIFICATION</scope>
    <source>
        <strain evidence="6">cv. B73</strain>
    </source>
</reference>
<keyword evidence="7" id="KW-1185">Reference proteome</keyword>
<feature type="domain" description="FLZ-type" evidence="4">
    <location>
        <begin position="101"/>
        <end position="145"/>
    </location>
</feature>
<gene>
    <name evidence="6" type="primary">LOC109940794</name>
    <name evidence="5" type="ORF">ZEAMMB73_Zm00001d020589</name>
</gene>
<dbReference type="EMBL" id="CM007650">
    <property type="protein sequence ID" value="ONM55163.1"/>
    <property type="molecule type" value="Genomic_DNA"/>
</dbReference>
<dbReference type="KEGG" id="zma:109940794"/>
<dbReference type="GO" id="GO:0046872">
    <property type="term" value="F:metal ion binding"/>
    <property type="evidence" value="ECO:0007669"/>
    <property type="project" value="UniProtKB-KW"/>
</dbReference>
<dbReference type="PANTHER" id="PTHR47847">
    <property type="entry name" value="FCS-LIKE ZINC FINGER 17"/>
    <property type="match status" value="1"/>
</dbReference>
<dbReference type="InterPro" id="IPR007650">
    <property type="entry name" value="Zf-FLZ_dom"/>
</dbReference>
<protein>
    <submittedName>
        <fullName evidence="5">DUF581 family protein</fullName>
    </submittedName>
</protein>
<sequence>MLPRPSQRSIFYLGEEGGDDHSVAEEHVKNIDTRRSHGARQDDGCQWRKRDAAVDAVGVGLQILVQNRHHTKVPPSHSHIVLKQVVVLTTVAPHRRVPCSSFLSACSRCRKELSGKDDVFMYRGDQGFCSEECRCEQILVDEAREREAMFGGKQRMRRGLPRRLHHGPRSAMGAIGGGASRRLVATAY</sequence>
<proteinExistence type="inferred from homology"/>
<dbReference type="Gramene" id="Zm00001eb313760_T001">
    <property type="protein sequence ID" value="Zm00001eb313760_P001"/>
    <property type="gene ID" value="Zm00001eb313760"/>
</dbReference>